<dbReference type="GeneTree" id="ENSGT00940000155842"/>
<dbReference type="Ensembl" id="ENSOSIT00000030768.1">
    <property type="protein sequence ID" value="ENSOSIP00000029197.1"/>
    <property type="gene ID" value="ENSOSIG00000015166.1"/>
</dbReference>
<evidence type="ECO:0000313" key="13">
    <source>
        <dbReference type="Ensembl" id="ENSOSIP00000029197.1"/>
    </source>
</evidence>
<dbReference type="GO" id="GO:0005737">
    <property type="term" value="C:cytoplasm"/>
    <property type="evidence" value="ECO:0007669"/>
    <property type="project" value="UniProtKB-SubCell"/>
</dbReference>
<reference evidence="13" key="1">
    <citation type="submission" date="2025-08" db="UniProtKB">
        <authorList>
            <consortium name="Ensembl"/>
        </authorList>
    </citation>
    <scope>IDENTIFICATION</scope>
</reference>
<comment type="subunit">
    <text evidence="12">Binds PPP1CA and actin.</text>
</comment>
<dbReference type="PANTHER" id="PTHR12751">
    <property type="entry name" value="PHOSPHATASE AND ACTIN REGULATOR PHACTR"/>
    <property type="match status" value="1"/>
</dbReference>
<dbReference type="GO" id="GO:0048870">
    <property type="term" value="P:cell motility"/>
    <property type="evidence" value="ECO:0007669"/>
    <property type="project" value="TreeGrafter"/>
</dbReference>
<dbReference type="GO" id="GO:0004864">
    <property type="term" value="F:protein phosphatase inhibitor activity"/>
    <property type="evidence" value="ECO:0007669"/>
    <property type="project" value="UniProtKB-UniRule"/>
</dbReference>
<comment type="subcellular location">
    <subcellularLocation>
        <location evidence="2">Cytoplasm</location>
    </subcellularLocation>
    <subcellularLocation>
        <location evidence="1">Nucleus</location>
    </subcellularLocation>
    <subcellularLocation>
        <location evidence="10">Synapse</location>
    </subcellularLocation>
</comment>
<dbReference type="GO" id="GO:0003779">
    <property type="term" value="F:actin binding"/>
    <property type="evidence" value="ECO:0007669"/>
    <property type="project" value="UniProtKB-KW"/>
</dbReference>
<dbReference type="GO" id="GO:0043149">
    <property type="term" value="P:stress fiber assembly"/>
    <property type="evidence" value="ECO:0007669"/>
    <property type="project" value="TreeGrafter"/>
</dbReference>
<keyword evidence="14" id="KW-1185">Reference proteome</keyword>
<evidence type="ECO:0000256" key="8">
    <source>
        <dbReference type="ARBA" id="ARBA00023242"/>
    </source>
</evidence>
<keyword evidence="4" id="KW-0963">Cytoplasm</keyword>
<evidence type="ECO:0000256" key="2">
    <source>
        <dbReference type="ARBA" id="ARBA00004496"/>
    </source>
</evidence>
<evidence type="ECO:0000256" key="4">
    <source>
        <dbReference type="ARBA" id="ARBA00022490"/>
    </source>
</evidence>
<evidence type="ECO:0000256" key="6">
    <source>
        <dbReference type="ARBA" id="ARBA00023018"/>
    </source>
</evidence>
<accession>A0A8C7YKU2</accession>
<dbReference type="AlphaFoldDB" id="A0A8C7YKU2"/>
<dbReference type="GO" id="GO:0045202">
    <property type="term" value="C:synapse"/>
    <property type="evidence" value="ECO:0007669"/>
    <property type="project" value="UniProtKB-SubCell"/>
</dbReference>
<feature type="repeat" description="RPEL" evidence="11">
    <location>
        <begin position="53"/>
        <end position="78"/>
    </location>
</feature>
<sequence>EVDRLAAMRSESFVSGAHTPPISQRSKFASLGRLLKPWKWRKKKSEKFKQTSAALERKMSLRQSRDELIKRGVLKEIFEKGDIFDSETKDKEACGSFFIICYARLLVKLSSAVSGIELDL</sequence>
<dbReference type="InterPro" id="IPR004018">
    <property type="entry name" value="RPEL_repeat"/>
</dbReference>
<keyword evidence="5 12" id="KW-0677">Repeat</keyword>
<evidence type="ECO:0000256" key="11">
    <source>
        <dbReference type="PROSITE-ProRule" id="PRU00401"/>
    </source>
</evidence>
<dbReference type="GO" id="GO:0005634">
    <property type="term" value="C:nucleus"/>
    <property type="evidence" value="ECO:0007669"/>
    <property type="project" value="UniProtKB-SubCell"/>
</dbReference>
<evidence type="ECO:0000256" key="9">
    <source>
        <dbReference type="ARBA" id="ARBA00023272"/>
    </source>
</evidence>
<evidence type="ECO:0000256" key="12">
    <source>
        <dbReference type="RuleBase" id="RU301113"/>
    </source>
</evidence>
<dbReference type="Pfam" id="PF02755">
    <property type="entry name" value="RPEL"/>
    <property type="match status" value="1"/>
</dbReference>
<organism evidence="13 14">
    <name type="scientific">Oryzias sinensis</name>
    <name type="common">Chinese medaka</name>
    <dbReference type="NCBI Taxonomy" id="183150"/>
    <lineage>
        <taxon>Eukaryota</taxon>
        <taxon>Metazoa</taxon>
        <taxon>Chordata</taxon>
        <taxon>Craniata</taxon>
        <taxon>Vertebrata</taxon>
        <taxon>Euteleostomi</taxon>
        <taxon>Actinopterygii</taxon>
        <taxon>Neopterygii</taxon>
        <taxon>Teleostei</taxon>
        <taxon>Neoteleostei</taxon>
        <taxon>Acanthomorphata</taxon>
        <taxon>Ovalentaria</taxon>
        <taxon>Atherinomorphae</taxon>
        <taxon>Beloniformes</taxon>
        <taxon>Adrianichthyidae</taxon>
        <taxon>Oryziinae</taxon>
        <taxon>Oryzias</taxon>
    </lineage>
</organism>
<evidence type="ECO:0000313" key="14">
    <source>
        <dbReference type="Proteomes" id="UP000694383"/>
    </source>
</evidence>
<keyword evidence="8" id="KW-0539">Nucleus</keyword>
<protein>
    <recommendedName>
        <fullName evidence="12">Phosphatase and actin regulator</fullName>
    </recommendedName>
</protein>
<evidence type="ECO:0000256" key="5">
    <source>
        <dbReference type="ARBA" id="ARBA00022737"/>
    </source>
</evidence>
<evidence type="ECO:0000256" key="3">
    <source>
        <dbReference type="ARBA" id="ARBA00009795"/>
    </source>
</evidence>
<name>A0A8C7YKU2_9TELE</name>
<keyword evidence="9" id="KW-0650">Protein phosphatase inhibitor</keyword>
<comment type="similarity">
    <text evidence="3 12">Belongs to the phosphatase and actin regulator family.</text>
</comment>
<evidence type="ECO:0000256" key="1">
    <source>
        <dbReference type="ARBA" id="ARBA00004123"/>
    </source>
</evidence>
<evidence type="ECO:0000256" key="7">
    <source>
        <dbReference type="ARBA" id="ARBA00023203"/>
    </source>
</evidence>
<proteinExistence type="inferred from homology"/>
<keyword evidence="6" id="KW-0770">Synapse</keyword>
<reference evidence="13" key="2">
    <citation type="submission" date="2025-09" db="UniProtKB">
        <authorList>
            <consortium name="Ensembl"/>
        </authorList>
    </citation>
    <scope>IDENTIFICATION</scope>
</reference>
<dbReference type="Proteomes" id="UP000694383">
    <property type="component" value="Unplaced"/>
</dbReference>
<dbReference type="PANTHER" id="PTHR12751:SF6">
    <property type="entry name" value="PHOSPHATASE AND ACTIN REGULATOR 1"/>
    <property type="match status" value="1"/>
</dbReference>
<dbReference type="PROSITE" id="PS51073">
    <property type="entry name" value="RPEL"/>
    <property type="match status" value="1"/>
</dbReference>
<keyword evidence="7 12" id="KW-0009">Actin-binding</keyword>
<evidence type="ECO:0000256" key="10">
    <source>
        <dbReference type="ARBA" id="ARBA00034103"/>
    </source>
</evidence>